<dbReference type="CDD" id="cd00082">
    <property type="entry name" value="HisKA"/>
    <property type="match status" value="1"/>
</dbReference>
<reference evidence="10 11" key="1">
    <citation type="submission" date="2019-02" db="EMBL/GenBank/DDBJ databases">
        <authorList>
            <person name="Fomenkov A."/>
            <person name="Dubinina G."/>
            <person name="Grabovich M."/>
            <person name="Vincze T."/>
            <person name="Roberts R.J."/>
        </authorList>
    </citation>
    <scope>NUCLEOTIDE SEQUENCE [LARGE SCALE GENOMIC DNA]</scope>
    <source>
        <strain evidence="10 11">P</strain>
    </source>
</reference>
<dbReference type="FunFam" id="3.30.565.10:FF:000010">
    <property type="entry name" value="Sensor histidine kinase RcsC"/>
    <property type="match status" value="1"/>
</dbReference>
<evidence type="ECO:0000256" key="3">
    <source>
        <dbReference type="ARBA" id="ARBA00022553"/>
    </source>
</evidence>
<evidence type="ECO:0000256" key="4">
    <source>
        <dbReference type="ARBA" id="ARBA00023012"/>
    </source>
</evidence>
<accession>A0A5C1QAW0</accession>
<feature type="domain" description="Response regulatory" evidence="8">
    <location>
        <begin position="622"/>
        <end position="741"/>
    </location>
</feature>
<evidence type="ECO:0000256" key="1">
    <source>
        <dbReference type="ARBA" id="ARBA00000085"/>
    </source>
</evidence>
<dbReference type="Gene3D" id="3.40.50.2300">
    <property type="match status" value="2"/>
</dbReference>
<dbReference type="SUPFAM" id="SSF47384">
    <property type="entry name" value="Homodimeric domain of signal transducing histidine kinase"/>
    <property type="match status" value="1"/>
</dbReference>
<dbReference type="PANTHER" id="PTHR45339:SF1">
    <property type="entry name" value="HYBRID SIGNAL TRANSDUCTION HISTIDINE KINASE J"/>
    <property type="match status" value="1"/>
</dbReference>
<dbReference type="EC" id="2.7.13.3" evidence="2"/>
<keyword evidence="6" id="KW-1133">Transmembrane helix</keyword>
<dbReference type="KEGG" id="sper:EW093_08015"/>
<dbReference type="CDD" id="cd17546">
    <property type="entry name" value="REC_hyHK_CKI1_RcsC-like"/>
    <property type="match status" value="1"/>
</dbReference>
<dbReference type="PROSITE" id="PS50110">
    <property type="entry name" value="RESPONSE_REGULATORY"/>
    <property type="match status" value="2"/>
</dbReference>
<dbReference type="SUPFAM" id="SSF52172">
    <property type="entry name" value="CheY-like"/>
    <property type="match status" value="2"/>
</dbReference>
<dbReference type="InterPro" id="IPR035965">
    <property type="entry name" value="PAS-like_dom_sf"/>
</dbReference>
<dbReference type="OrthoDB" id="6192248at2"/>
<feature type="domain" description="Histidine kinase" evidence="7">
    <location>
        <begin position="379"/>
        <end position="600"/>
    </location>
</feature>
<keyword evidence="10" id="KW-0808">Transferase</keyword>
<dbReference type="Gene3D" id="3.30.450.20">
    <property type="entry name" value="PAS domain"/>
    <property type="match status" value="1"/>
</dbReference>
<comment type="catalytic activity">
    <reaction evidence="1">
        <text>ATP + protein L-histidine = ADP + protein N-phospho-L-histidine.</text>
        <dbReference type="EC" id="2.7.13.3"/>
    </reaction>
</comment>
<keyword evidence="10" id="KW-0418">Kinase</keyword>
<dbReference type="Pfam" id="PF00512">
    <property type="entry name" value="HisKA"/>
    <property type="match status" value="1"/>
</dbReference>
<evidence type="ECO:0000256" key="2">
    <source>
        <dbReference type="ARBA" id="ARBA00012438"/>
    </source>
</evidence>
<feature type="modified residue" description="4-aspartylphosphate" evidence="5">
    <location>
        <position position="676"/>
    </location>
</feature>
<dbReference type="PROSITE" id="PS50109">
    <property type="entry name" value="HIS_KIN"/>
    <property type="match status" value="1"/>
</dbReference>
<keyword evidence="6" id="KW-0812">Transmembrane</keyword>
<dbReference type="SMART" id="SM00387">
    <property type="entry name" value="HATPase_c"/>
    <property type="match status" value="1"/>
</dbReference>
<reference evidence="10 11" key="2">
    <citation type="submission" date="2019-09" db="EMBL/GenBank/DDBJ databases">
        <title>Complete Genome Sequence and Methylome Analysis of free living Spirochaetas.</title>
        <authorList>
            <person name="Leshcheva N."/>
            <person name="Mikheeva N."/>
        </authorList>
    </citation>
    <scope>NUCLEOTIDE SEQUENCE [LARGE SCALE GENOMIC DNA]</scope>
    <source>
        <strain evidence="10 11">P</strain>
    </source>
</reference>
<keyword evidence="11" id="KW-1185">Reference proteome</keyword>
<dbReference type="InterPro" id="IPR000014">
    <property type="entry name" value="PAS"/>
</dbReference>
<evidence type="ECO:0000259" key="8">
    <source>
        <dbReference type="PROSITE" id="PS50110"/>
    </source>
</evidence>
<dbReference type="GO" id="GO:0000155">
    <property type="term" value="F:phosphorelay sensor kinase activity"/>
    <property type="evidence" value="ECO:0007669"/>
    <property type="project" value="InterPro"/>
</dbReference>
<keyword evidence="4" id="KW-0902">Two-component regulatory system</keyword>
<organism evidence="10 11">
    <name type="scientific">Thiospirochaeta perfilievii</name>
    <dbReference type="NCBI Taxonomy" id="252967"/>
    <lineage>
        <taxon>Bacteria</taxon>
        <taxon>Pseudomonadati</taxon>
        <taxon>Spirochaetota</taxon>
        <taxon>Spirochaetia</taxon>
        <taxon>Spirochaetales</taxon>
        <taxon>Spirochaetaceae</taxon>
        <taxon>Thiospirochaeta</taxon>
    </lineage>
</organism>
<name>A0A5C1QAW0_9SPIO</name>
<keyword evidence="6" id="KW-0472">Membrane</keyword>
<dbReference type="CDD" id="cd00130">
    <property type="entry name" value="PAS"/>
    <property type="match status" value="1"/>
</dbReference>
<feature type="domain" description="Response regulatory" evidence="8">
    <location>
        <begin position="765"/>
        <end position="884"/>
    </location>
</feature>
<dbReference type="Pfam" id="PF00072">
    <property type="entry name" value="Response_reg"/>
    <property type="match status" value="1"/>
</dbReference>
<dbReference type="InterPro" id="IPR003594">
    <property type="entry name" value="HATPase_dom"/>
</dbReference>
<dbReference type="InterPro" id="IPR005467">
    <property type="entry name" value="His_kinase_dom"/>
</dbReference>
<dbReference type="SUPFAM" id="SSF55874">
    <property type="entry name" value="ATPase domain of HSP90 chaperone/DNA topoisomerase II/histidine kinase"/>
    <property type="match status" value="1"/>
</dbReference>
<dbReference type="InterPro" id="IPR036097">
    <property type="entry name" value="HisK_dim/P_sf"/>
</dbReference>
<dbReference type="InterPro" id="IPR001789">
    <property type="entry name" value="Sig_transdc_resp-reg_receiver"/>
</dbReference>
<evidence type="ECO:0000256" key="5">
    <source>
        <dbReference type="PROSITE-ProRule" id="PRU00169"/>
    </source>
</evidence>
<dbReference type="InterPro" id="IPR003661">
    <property type="entry name" value="HisK_dim/P_dom"/>
</dbReference>
<dbReference type="InterPro" id="IPR004358">
    <property type="entry name" value="Sig_transdc_His_kin-like_C"/>
</dbReference>
<evidence type="ECO:0000259" key="9">
    <source>
        <dbReference type="PROSITE" id="PS50112"/>
    </source>
</evidence>
<evidence type="ECO:0000259" key="7">
    <source>
        <dbReference type="PROSITE" id="PS50109"/>
    </source>
</evidence>
<dbReference type="PANTHER" id="PTHR45339">
    <property type="entry name" value="HYBRID SIGNAL TRANSDUCTION HISTIDINE KINASE J"/>
    <property type="match status" value="1"/>
</dbReference>
<dbReference type="InterPro" id="IPR036890">
    <property type="entry name" value="HATPase_C_sf"/>
</dbReference>
<gene>
    <name evidence="10" type="ORF">EW093_08015</name>
</gene>
<dbReference type="Gene3D" id="1.10.287.130">
    <property type="match status" value="1"/>
</dbReference>
<dbReference type="SMART" id="SM00091">
    <property type="entry name" value="PAS"/>
    <property type="match status" value="1"/>
</dbReference>
<dbReference type="SMART" id="SM00388">
    <property type="entry name" value="HisKA"/>
    <property type="match status" value="1"/>
</dbReference>
<dbReference type="Proteomes" id="UP000323824">
    <property type="component" value="Chromosome"/>
</dbReference>
<sequence>MKYNSSKDYTKPNLYILAFIMIFSTLFVVSTTIVVLYTQSINEYKERLNEIVSIQVGLLDSNAEYLLNTKNYSYNELEKSLYLHLDGFLNNLNELDNRFEYFYIKKTNDDIEFLFPKITGVRRLFKKNIIDKKSKYGVFNSIDSSGKKILAAYGYMNLLDIGVVVSIQIHEINRPFYRVSIIISLLTIFLVTLSVLFYIRIRYRFLNSLGIEKKNLLKANKKLKYEILEHHETEDELKESRAKLRKLIKLSPIPMLISNSDKEIEFYNYKFIETFGYSKEDFSNGIKLWNAIFPDKAYRLKALRAWLKIGSDSNSVETWNITGKFGNIRECEVFVVITNNTTFIVFNDVTKENKLKRDLVKAKEHAEFLSETKSDFLSTISHEIRTPINGVLGMADLLSGSDINEEQEKYIHSIKVSGNILLELINDLLDISKIEANMLVFESFDFNLKTLLENFIEIQSYKTEGKDLELKLDLHPNIPQFLHGDPGRIRQVLLNLVGNAFKFTKSGEIIVSVKKIEESETEVSLEFSVTDTGIGIDRGSIGKIFEKFTQEDASTTRKYGGTGLGLAISKKIVEAMGGEILVESTLGIGSKFSVFLSLLKQEDVRYIDKKANLLLNSIATIDILIFCDDAENCKKLSEKMKYWNVNINIANNEEKLLKKLYECKKSKHPIKILFIDIDNSKWDRLCGSIKTDPRIKDTKIAILTKFGIRGDVKHLSEIGISAYLTKPVKKADLHDSLLALINQKEKENQVITKHSIREMLWDNIVILVVDDNRINQKVATGILEKNGFIVDVVNSGKEAIEYLSERKYHIVLMDCNMPVLDGFETTKIIRSKESGVLDHSVPIVAMTANSSKSDREKCLRFGMSGFISKPIEPEGLIEIINRNLS</sequence>
<keyword evidence="3 5" id="KW-0597">Phosphoprotein</keyword>
<feature type="modified residue" description="4-aspartylphosphate" evidence="5">
    <location>
        <position position="814"/>
    </location>
</feature>
<feature type="transmembrane region" description="Helical" evidence="6">
    <location>
        <begin position="14"/>
        <end position="37"/>
    </location>
</feature>
<dbReference type="SUPFAM" id="SSF55785">
    <property type="entry name" value="PYP-like sensor domain (PAS domain)"/>
    <property type="match status" value="1"/>
</dbReference>
<dbReference type="Pfam" id="PF02518">
    <property type="entry name" value="HATPase_c"/>
    <property type="match status" value="1"/>
</dbReference>
<dbReference type="CDD" id="cd16922">
    <property type="entry name" value="HATPase_EvgS-ArcB-TorS-like"/>
    <property type="match status" value="1"/>
</dbReference>
<dbReference type="AlphaFoldDB" id="A0A5C1QAW0"/>
<feature type="transmembrane region" description="Helical" evidence="6">
    <location>
        <begin position="176"/>
        <end position="199"/>
    </location>
</feature>
<evidence type="ECO:0000313" key="10">
    <source>
        <dbReference type="EMBL" id="QEN04651.1"/>
    </source>
</evidence>
<dbReference type="NCBIfam" id="TIGR00229">
    <property type="entry name" value="sensory_box"/>
    <property type="match status" value="1"/>
</dbReference>
<dbReference type="PROSITE" id="PS50112">
    <property type="entry name" value="PAS"/>
    <property type="match status" value="1"/>
</dbReference>
<dbReference type="EMBL" id="CP035807">
    <property type="protein sequence ID" value="QEN04651.1"/>
    <property type="molecule type" value="Genomic_DNA"/>
</dbReference>
<dbReference type="Gene3D" id="3.30.565.10">
    <property type="entry name" value="Histidine kinase-like ATPase, C-terminal domain"/>
    <property type="match status" value="1"/>
</dbReference>
<dbReference type="SMART" id="SM00448">
    <property type="entry name" value="REC"/>
    <property type="match status" value="2"/>
</dbReference>
<feature type="domain" description="PAS" evidence="9">
    <location>
        <begin position="240"/>
        <end position="295"/>
    </location>
</feature>
<dbReference type="PRINTS" id="PR00344">
    <property type="entry name" value="BCTRLSENSOR"/>
</dbReference>
<evidence type="ECO:0000256" key="6">
    <source>
        <dbReference type="SAM" id="Phobius"/>
    </source>
</evidence>
<evidence type="ECO:0000313" key="11">
    <source>
        <dbReference type="Proteomes" id="UP000323824"/>
    </source>
</evidence>
<dbReference type="InterPro" id="IPR011006">
    <property type="entry name" value="CheY-like_superfamily"/>
</dbReference>
<proteinExistence type="predicted"/>
<protein>
    <recommendedName>
        <fullName evidence="2">histidine kinase</fullName>
        <ecNumber evidence="2">2.7.13.3</ecNumber>
    </recommendedName>
</protein>